<keyword evidence="1" id="KW-0812">Transmembrane</keyword>
<protein>
    <submittedName>
        <fullName evidence="2">Uncharacterized protein</fullName>
    </submittedName>
</protein>
<dbReference type="AlphaFoldDB" id="A0A348WFV0"/>
<feature type="transmembrane region" description="Helical" evidence="1">
    <location>
        <begin position="21"/>
        <end position="40"/>
    </location>
</feature>
<sequence length="71" mass="7483">MTVSDPSFSSLRRLSSQLRPHATLVFLAAGLFATMAFIVPDTMAQVTLGLISIGLLVAATGLLAGAFFDHF</sequence>
<evidence type="ECO:0000256" key="1">
    <source>
        <dbReference type="SAM" id="Phobius"/>
    </source>
</evidence>
<evidence type="ECO:0000313" key="2">
    <source>
        <dbReference type="EMBL" id="HAR53412.1"/>
    </source>
</evidence>
<evidence type="ECO:0000313" key="3">
    <source>
        <dbReference type="Proteomes" id="UP000264719"/>
    </source>
</evidence>
<proteinExistence type="predicted"/>
<reference evidence="2 3" key="1">
    <citation type="journal article" date="2018" name="Nat. Biotechnol.">
        <title>A standardized bacterial taxonomy based on genome phylogeny substantially revises the tree of life.</title>
        <authorList>
            <person name="Parks D.H."/>
            <person name="Chuvochina M."/>
            <person name="Waite D.W."/>
            <person name="Rinke C."/>
            <person name="Skarshewski A."/>
            <person name="Chaumeil P.A."/>
            <person name="Hugenholtz P."/>
        </authorList>
    </citation>
    <scope>NUCLEOTIDE SEQUENCE [LARGE SCALE GENOMIC DNA]</scope>
    <source>
        <strain evidence="2">UBA9169</strain>
    </source>
</reference>
<comment type="caution">
    <text evidence="2">The sequence shown here is derived from an EMBL/GenBank/DDBJ whole genome shotgun (WGS) entry which is preliminary data.</text>
</comment>
<dbReference type="EMBL" id="DMVW01000156">
    <property type="protein sequence ID" value="HAR53412.1"/>
    <property type="molecule type" value="Genomic_DNA"/>
</dbReference>
<keyword evidence="1" id="KW-0472">Membrane</keyword>
<accession>A0A348WFV0</accession>
<gene>
    <name evidence="2" type="ORF">DCS45_16280</name>
</gene>
<keyword evidence="1" id="KW-1133">Transmembrane helix</keyword>
<feature type="non-terminal residue" evidence="2">
    <location>
        <position position="71"/>
    </location>
</feature>
<name>A0A348WFV0_9RHOB</name>
<feature type="transmembrane region" description="Helical" evidence="1">
    <location>
        <begin position="46"/>
        <end position="68"/>
    </location>
</feature>
<dbReference type="Proteomes" id="UP000264719">
    <property type="component" value="Unassembled WGS sequence"/>
</dbReference>
<organism evidence="2 3">
    <name type="scientific">Roseovarius nubinhibens</name>
    <dbReference type="NCBI Taxonomy" id="314263"/>
    <lineage>
        <taxon>Bacteria</taxon>
        <taxon>Pseudomonadati</taxon>
        <taxon>Pseudomonadota</taxon>
        <taxon>Alphaproteobacteria</taxon>
        <taxon>Rhodobacterales</taxon>
        <taxon>Roseobacteraceae</taxon>
        <taxon>Roseovarius</taxon>
    </lineage>
</organism>